<evidence type="ECO:0000313" key="3">
    <source>
        <dbReference type="Proteomes" id="UP000756346"/>
    </source>
</evidence>
<dbReference type="EMBL" id="JAGTJQ010000004">
    <property type="protein sequence ID" value="KAH7033542.1"/>
    <property type="molecule type" value="Genomic_DNA"/>
</dbReference>
<proteinExistence type="predicted"/>
<evidence type="ECO:0000256" key="1">
    <source>
        <dbReference type="SAM" id="MobiDB-lite"/>
    </source>
</evidence>
<dbReference type="Proteomes" id="UP000756346">
    <property type="component" value="Unassembled WGS sequence"/>
</dbReference>
<organism evidence="2 3">
    <name type="scientific">Microdochium trichocladiopsis</name>
    <dbReference type="NCBI Taxonomy" id="1682393"/>
    <lineage>
        <taxon>Eukaryota</taxon>
        <taxon>Fungi</taxon>
        <taxon>Dikarya</taxon>
        <taxon>Ascomycota</taxon>
        <taxon>Pezizomycotina</taxon>
        <taxon>Sordariomycetes</taxon>
        <taxon>Xylariomycetidae</taxon>
        <taxon>Xylariales</taxon>
        <taxon>Microdochiaceae</taxon>
        <taxon>Microdochium</taxon>
    </lineage>
</organism>
<feature type="region of interest" description="Disordered" evidence="1">
    <location>
        <begin position="19"/>
        <end position="45"/>
    </location>
</feature>
<accession>A0A9P8Y9F9</accession>
<evidence type="ECO:0000313" key="2">
    <source>
        <dbReference type="EMBL" id="KAH7033542.1"/>
    </source>
</evidence>
<gene>
    <name evidence="2" type="ORF">B0I36DRAFT_321654</name>
</gene>
<sequence length="196" mass="21603">MATRCRSFLCRLPFTRSPRTVNASNTPSRKGPARKSMSDESKSRSLHQVRGLLPGLLHCLEWQRHGGLGGIRRRHIHATPWNQPPRVRELPGLIVVVLVASNVPADGEAAVGGLDDGQRVPHGIKDVDETQCEILVFLERNDLQPAASAALQHSKLVRRERVHPPPVAVELRAGWHESCAVLVPVRFEVEVGAETV</sequence>
<dbReference type="GeneID" id="70183280"/>
<protein>
    <submittedName>
        <fullName evidence="2">Uncharacterized protein</fullName>
    </submittedName>
</protein>
<feature type="compositionally biased region" description="Polar residues" evidence="1">
    <location>
        <begin position="19"/>
        <end position="28"/>
    </location>
</feature>
<dbReference type="AlphaFoldDB" id="A0A9P8Y9F9"/>
<dbReference type="RefSeq" id="XP_046014374.1">
    <property type="nucleotide sequence ID" value="XM_046153734.1"/>
</dbReference>
<reference evidence="2" key="1">
    <citation type="journal article" date="2021" name="Nat. Commun.">
        <title>Genetic determinants of endophytism in the Arabidopsis root mycobiome.</title>
        <authorList>
            <person name="Mesny F."/>
            <person name="Miyauchi S."/>
            <person name="Thiergart T."/>
            <person name="Pickel B."/>
            <person name="Atanasova L."/>
            <person name="Karlsson M."/>
            <person name="Huettel B."/>
            <person name="Barry K.W."/>
            <person name="Haridas S."/>
            <person name="Chen C."/>
            <person name="Bauer D."/>
            <person name="Andreopoulos W."/>
            <person name="Pangilinan J."/>
            <person name="LaButti K."/>
            <person name="Riley R."/>
            <person name="Lipzen A."/>
            <person name="Clum A."/>
            <person name="Drula E."/>
            <person name="Henrissat B."/>
            <person name="Kohler A."/>
            <person name="Grigoriev I.V."/>
            <person name="Martin F.M."/>
            <person name="Hacquard S."/>
        </authorList>
    </citation>
    <scope>NUCLEOTIDE SEQUENCE</scope>
    <source>
        <strain evidence="2">MPI-CAGE-CH-0230</strain>
    </source>
</reference>
<keyword evidence="3" id="KW-1185">Reference proteome</keyword>
<name>A0A9P8Y9F9_9PEZI</name>
<comment type="caution">
    <text evidence="2">The sequence shown here is derived from an EMBL/GenBank/DDBJ whole genome shotgun (WGS) entry which is preliminary data.</text>
</comment>